<dbReference type="Proteomes" id="UP001589943">
    <property type="component" value="Unassembled WGS sequence"/>
</dbReference>
<organism evidence="2 3">
    <name type="scientific">Novosphingobium aquiterrae</name>
    <dbReference type="NCBI Taxonomy" id="624388"/>
    <lineage>
        <taxon>Bacteria</taxon>
        <taxon>Pseudomonadati</taxon>
        <taxon>Pseudomonadota</taxon>
        <taxon>Alphaproteobacteria</taxon>
        <taxon>Sphingomonadales</taxon>
        <taxon>Sphingomonadaceae</taxon>
        <taxon>Novosphingobium</taxon>
    </lineage>
</organism>
<gene>
    <name evidence="2" type="ORF">ACFFF7_04530</name>
</gene>
<protein>
    <submittedName>
        <fullName evidence="2">Uncharacterized protein</fullName>
    </submittedName>
</protein>
<evidence type="ECO:0000313" key="2">
    <source>
        <dbReference type="EMBL" id="MFC0588670.1"/>
    </source>
</evidence>
<accession>A0ABV6PFT5</accession>
<evidence type="ECO:0000313" key="3">
    <source>
        <dbReference type="Proteomes" id="UP001589943"/>
    </source>
</evidence>
<name>A0ABV6PFT5_9SPHN</name>
<proteinExistence type="predicted"/>
<comment type="caution">
    <text evidence="2">The sequence shown here is derived from an EMBL/GenBank/DDBJ whole genome shotgun (WGS) entry which is preliminary data.</text>
</comment>
<evidence type="ECO:0000256" key="1">
    <source>
        <dbReference type="SAM" id="SignalP"/>
    </source>
</evidence>
<keyword evidence="3" id="KW-1185">Reference proteome</keyword>
<keyword evidence="1" id="KW-0732">Signal</keyword>
<reference evidence="2 3" key="1">
    <citation type="submission" date="2024-09" db="EMBL/GenBank/DDBJ databases">
        <authorList>
            <person name="Sun Q."/>
            <person name="Mori K."/>
        </authorList>
    </citation>
    <scope>NUCLEOTIDE SEQUENCE [LARGE SCALE GENOMIC DNA]</scope>
    <source>
        <strain evidence="2 3">NCAIM B.02537</strain>
    </source>
</reference>
<feature type="chain" id="PRO_5045179781" evidence="1">
    <location>
        <begin position="23"/>
        <end position="158"/>
    </location>
</feature>
<dbReference type="EMBL" id="JBHLTL010000001">
    <property type="protein sequence ID" value="MFC0588670.1"/>
    <property type="molecule type" value="Genomic_DNA"/>
</dbReference>
<dbReference type="RefSeq" id="WP_379480163.1">
    <property type="nucleotide sequence ID" value="NZ_JBHLTL010000001.1"/>
</dbReference>
<feature type="signal peptide" evidence="1">
    <location>
        <begin position="1"/>
        <end position="22"/>
    </location>
</feature>
<sequence length="158" mass="14500">MSTQIFAALAAVSLIGAGVAGAAETRAIDAIPGASALMGAGQGGGSDKCRVDVIRSGAAGTADVTRQVLDNGGCVCIVTTGAAASNGSAEDIVRALLRDRTCDGAPLAAAAAGSNPGVGGPVSAAATSGGGSGAILPVLIGGVGAAGLAVALGKSSKG</sequence>